<sequence length="522" mass="59029">MVFRFILADPTPNNPETAARHDNRVAQIRSAQVTSIFFPTPKSRYRPLEFLDYPGKYAILTDSHGTPVCAVDILAVKSYTLRTLSPTDITHTFGPDNLDEWKKWACREWEQPLSQKNYWETPINEDTTIVRVDFQLVDAFSEIPEPHFGCKPVDISLYNSLPQDPATVIETLLSSTPPLPPEIRMEGFRTLGVCLPALPTKSVPNPDLSRTLSTATRLVRGFGNLPVPPHDVSAPRAIRTWANTCLEFLGSSSKQSWSHMELSTHYPEISRDYYRATVRALAHLRRRTYVAEEVLTQHLCVTISKTRLATEIPTADFAASPGTANFTAYFSSLLAVRPWYWTDDTILDPFAHLLLDRALNDPTCNHEMIAHVYCTPRLVSFLSPAAIRHLIAVYGSHLERLATRLKKLWQPYWGAANFHVTSGANITAWNATVRAWERLRMPYNVLNQARNAPVADNYLGKVPCLFNYSPPNYQMSKDIAIFHKLPLPWDVALGLETCTEALVRCTCEKLGVDPHQSGWSWQ</sequence>
<evidence type="ECO:0000313" key="2">
    <source>
        <dbReference type="Proteomes" id="UP000035199"/>
    </source>
</evidence>
<reference evidence="2" key="2">
    <citation type="submission" date="2015-05" db="EMBL/GenBank/DDBJ databases">
        <title>Complete genome sequence of Corynebacterium mustelae DSM 45274, isolated from various tissues of a male ferret with lethal sepsis.</title>
        <authorList>
            <person name="Ruckert C."/>
            <person name="Albersmeier A."/>
            <person name="Winkler A."/>
            <person name="Tauch A."/>
        </authorList>
    </citation>
    <scope>NUCLEOTIDE SEQUENCE [LARGE SCALE GENOMIC DNA]</scope>
    <source>
        <strain evidence="2">DSM 45274</strain>
    </source>
</reference>
<accession>A0A0G3GX14</accession>
<dbReference type="STRING" id="571915.CMUST_06695"/>
<keyword evidence="2" id="KW-1185">Reference proteome</keyword>
<dbReference type="KEGG" id="cmv:CMUST_06695"/>
<dbReference type="SUPFAM" id="SSF88697">
    <property type="entry name" value="PUA domain-like"/>
    <property type="match status" value="1"/>
</dbReference>
<dbReference type="Gene3D" id="3.10.400.10">
    <property type="entry name" value="Sulfate adenylyltransferase"/>
    <property type="match status" value="1"/>
</dbReference>
<protein>
    <submittedName>
        <fullName evidence="1">Uncharacterized protein</fullName>
    </submittedName>
</protein>
<dbReference type="EMBL" id="CP011542">
    <property type="protein sequence ID" value="AKK05674.1"/>
    <property type="molecule type" value="Genomic_DNA"/>
</dbReference>
<dbReference type="InterPro" id="IPR015947">
    <property type="entry name" value="PUA-like_sf"/>
</dbReference>
<dbReference type="AlphaFoldDB" id="A0A0G3GX14"/>
<proteinExistence type="predicted"/>
<dbReference type="Proteomes" id="UP000035199">
    <property type="component" value="Chromosome"/>
</dbReference>
<dbReference type="OrthoDB" id="4264468at2"/>
<gene>
    <name evidence="1" type="ORF">CMUST_06695</name>
</gene>
<reference evidence="1 2" key="1">
    <citation type="journal article" date="2015" name="Genome Announc.">
        <title>Complete Genome Sequence of the Type Strain Corynebacterium mustelae DSM 45274, Isolated from Various Tissues of a Male Ferret with Lethal Sepsis.</title>
        <authorList>
            <person name="Ruckert C."/>
            <person name="Eimer J."/>
            <person name="Winkler A."/>
            <person name="Tauch A."/>
        </authorList>
    </citation>
    <scope>NUCLEOTIDE SEQUENCE [LARGE SCALE GENOMIC DNA]</scope>
    <source>
        <strain evidence="1 2">DSM 45274</strain>
    </source>
</reference>
<organism evidence="1 2">
    <name type="scientific">Corynebacterium mustelae</name>
    <dbReference type="NCBI Taxonomy" id="571915"/>
    <lineage>
        <taxon>Bacteria</taxon>
        <taxon>Bacillati</taxon>
        <taxon>Actinomycetota</taxon>
        <taxon>Actinomycetes</taxon>
        <taxon>Mycobacteriales</taxon>
        <taxon>Corynebacteriaceae</taxon>
        <taxon>Corynebacterium</taxon>
    </lineage>
</organism>
<dbReference type="PATRIC" id="fig|571915.4.peg.1424"/>
<name>A0A0G3GX14_9CORY</name>
<evidence type="ECO:0000313" key="1">
    <source>
        <dbReference type="EMBL" id="AKK05674.1"/>
    </source>
</evidence>
<dbReference type="RefSeq" id="WP_047261843.1">
    <property type="nucleotide sequence ID" value="NZ_CP011542.1"/>
</dbReference>